<dbReference type="Gene3D" id="1.10.150.60">
    <property type="entry name" value="ARID DNA-binding domain"/>
    <property type="match status" value="1"/>
</dbReference>
<dbReference type="InterPro" id="IPR003150">
    <property type="entry name" value="DNA-bd_RFX"/>
</dbReference>
<dbReference type="SMART" id="SM01014">
    <property type="entry name" value="ARID"/>
    <property type="match status" value="1"/>
</dbReference>
<dbReference type="PROSITE" id="PS51526">
    <property type="entry name" value="RFX_DBD"/>
    <property type="match status" value="1"/>
</dbReference>
<dbReference type="EMBL" id="NEDP02004373">
    <property type="protein sequence ID" value="OWF45902.1"/>
    <property type="molecule type" value="Genomic_DNA"/>
</dbReference>
<dbReference type="InterPro" id="IPR016024">
    <property type="entry name" value="ARM-type_fold"/>
</dbReference>
<evidence type="ECO:0000256" key="3">
    <source>
        <dbReference type="ARBA" id="ARBA00023163"/>
    </source>
</evidence>
<keyword evidence="3" id="KW-0804">Transcription</keyword>
<dbReference type="InterPro" id="IPR001606">
    <property type="entry name" value="ARID_dom"/>
</dbReference>
<feature type="region of interest" description="Disordered" evidence="5">
    <location>
        <begin position="649"/>
        <end position="724"/>
    </location>
</feature>
<dbReference type="GO" id="GO:0006325">
    <property type="term" value="P:chromatin organization"/>
    <property type="evidence" value="ECO:0007669"/>
    <property type="project" value="UniProtKB-KW"/>
</dbReference>
<feature type="domain" description="ARID" evidence="6">
    <location>
        <begin position="13"/>
        <end position="105"/>
    </location>
</feature>
<feature type="domain" description="RFX-type winged-helix" evidence="7">
    <location>
        <begin position="519"/>
        <end position="597"/>
    </location>
</feature>
<dbReference type="PANTHER" id="PTHR22970">
    <property type="entry name" value="AT-RICH INTERACTIVE DOMAIN-CONTAINING PROTEIN 2"/>
    <property type="match status" value="1"/>
</dbReference>
<dbReference type="CDD" id="cd16866">
    <property type="entry name" value="ARID_ARID2"/>
    <property type="match status" value="1"/>
</dbReference>
<dbReference type="GO" id="GO:0006355">
    <property type="term" value="P:regulation of DNA-templated transcription"/>
    <property type="evidence" value="ECO:0007669"/>
    <property type="project" value="InterPro"/>
</dbReference>
<keyword evidence="9" id="KW-1185">Reference proteome</keyword>
<gene>
    <name evidence="8" type="ORF">KP79_PYT07298</name>
</gene>
<evidence type="ECO:0000313" key="8">
    <source>
        <dbReference type="EMBL" id="OWF45902.1"/>
    </source>
</evidence>
<feature type="region of interest" description="Disordered" evidence="5">
    <location>
        <begin position="1827"/>
        <end position="1881"/>
    </location>
</feature>
<evidence type="ECO:0000259" key="7">
    <source>
        <dbReference type="PROSITE" id="PS51526"/>
    </source>
</evidence>
<feature type="region of interest" description="Disordered" evidence="5">
    <location>
        <begin position="914"/>
        <end position="997"/>
    </location>
</feature>
<feature type="compositionally biased region" description="Basic and acidic residues" evidence="5">
    <location>
        <begin position="1298"/>
        <end position="1307"/>
    </location>
</feature>
<feature type="compositionally biased region" description="Polar residues" evidence="5">
    <location>
        <begin position="914"/>
        <end position="933"/>
    </location>
</feature>
<feature type="compositionally biased region" description="Low complexity" evidence="5">
    <location>
        <begin position="1782"/>
        <end position="1794"/>
    </location>
</feature>
<reference evidence="8 9" key="1">
    <citation type="journal article" date="2017" name="Nat. Ecol. Evol.">
        <title>Scallop genome provides insights into evolution of bilaterian karyotype and development.</title>
        <authorList>
            <person name="Wang S."/>
            <person name="Zhang J."/>
            <person name="Jiao W."/>
            <person name="Li J."/>
            <person name="Xun X."/>
            <person name="Sun Y."/>
            <person name="Guo X."/>
            <person name="Huan P."/>
            <person name="Dong B."/>
            <person name="Zhang L."/>
            <person name="Hu X."/>
            <person name="Sun X."/>
            <person name="Wang J."/>
            <person name="Zhao C."/>
            <person name="Wang Y."/>
            <person name="Wang D."/>
            <person name="Huang X."/>
            <person name="Wang R."/>
            <person name="Lv J."/>
            <person name="Li Y."/>
            <person name="Zhang Z."/>
            <person name="Liu B."/>
            <person name="Lu W."/>
            <person name="Hui Y."/>
            <person name="Liang J."/>
            <person name="Zhou Z."/>
            <person name="Hou R."/>
            <person name="Li X."/>
            <person name="Liu Y."/>
            <person name="Li H."/>
            <person name="Ning X."/>
            <person name="Lin Y."/>
            <person name="Zhao L."/>
            <person name="Xing Q."/>
            <person name="Dou J."/>
            <person name="Li Y."/>
            <person name="Mao J."/>
            <person name="Guo H."/>
            <person name="Dou H."/>
            <person name="Li T."/>
            <person name="Mu C."/>
            <person name="Jiang W."/>
            <person name="Fu Q."/>
            <person name="Fu X."/>
            <person name="Miao Y."/>
            <person name="Liu J."/>
            <person name="Yu Q."/>
            <person name="Li R."/>
            <person name="Liao H."/>
            <person name="Li X."/>
            <person name="Kong Y."/>
            <person name="Jiang Z."/>
            <person name="Chourrout D."/>
            <person name="Li R."/>
            <person name="Bao Z."/>
        </authorList>
    </citation>
    <scope>NUCLEOTIDE SEQUENCE [LARGE SCALE GENOMIC DNA]</scope>
    <source>
        <strain evidence="8 9">PY_sf001</strain>
    </source>
</reference>
<feature type="region of interest" description="Disordered" evidence="5">
    <location>
        <begin position="1284"/>
        <end position="1307"/>
    </location>
</feature>
<feature type="compositionally biased region" description="Low complexity" evidence="5">
    <location>
        <begin position="1827"/>
        <end position="1839"/>
    </location>
</feature>
<dbReference type="SMART" id="SM00501">
    <property type="entry name" value="BRIGHT"/>
    <property type="match status" value="1"/>
</dbReference>
<name>A0A210QAZ5_MIZYE</name>
<feature type="compositionally biased region" description="Low complexity" evidence="5">
    <location>
        <begin position="946"/>
        <end position="972"/>
    </location>
</feature>
<keyword evidence="4" id="KW-0539">Nucleus</keyword>
<dbReference type="InterPro" id="IPR011989">
    <property type="entry name" value="ARM-like"/>
</dbReference>
<dbReference type="GO" id="GO:0003677">
    <property type="term" value="F:DNA binding"/>
    <property type="evidence" value="ECO:0007669"/>
    <property type="project" value="InterPro"/>
</dbReference>
<dbReference type="Proteomes" id="UP000242188">
    <property type="component" value="Unassembled WGS sequence"/>
</dbReference>
<accession>A0A210QAZ5</accession>
<feature type="compositionally biased region" description="Low complexity" evidence="5">
    <location>
        <begin position="649"/>
        <end position="660"/>
    </location>
</feature>
<dbReference type="InterPro" id="IPR036431">
    <property type="entry name" value="ARID_dom_sf"/>
</dbReference>
<dbReference type="Pfam" id="PF02257">
    <property type="entry name" value="RFX_DNA_binding"/>
    <property type="match status" value="1"/>
</dbReference>
<evidence type="ECO:0000256" key="2">
    <source>
        <dbReference type="ARBA" id="ARBA00023015"/>
    </source>
</evidence>
<feature type="compositionally biased region" description="Acidic residues" evidence="5">
    <location>
        <begin position="1563"/>
        <end position="1573"/>
    </location>
</feature>
<feature type="compositionally biased region" description="Low complexity" evidence="5">
    <location>
        <begin position="671"/>
        <end position="706"/>
    </location>
</feature>
<dbReference type="Pfam" id="PF01388">
    <property type="entry name" value="ARID"/>
    <property type="match status" value="1"/>
</dbReference>
<feature type="region of interest" description="Disordered" evidence="5">
    <location>
        <begin position="1553"/>
        <end position="1584"/>
    </location>
</feature>
<dbReference type="InterPro" id="IPR052406">
    <property type="entry name" value="Chromatin_Remodeling_Comp"/>
</dbReference>
<evidence type="ECO:0000259" key="6">
    <source>
        <dbReference type="PROSITE" id="PS51011"/>
    </source>
</evidence>
<keyword evidence="1" id="KW-0156">Chromatin regulator</keyword>
<dbReference type="OrthoDB" id="338531at2759"/>
<dbReference type="Gene3D" id="3.30.160.60">
    <property type="entry name" value="Classic Zinc Finger"/>
    <property type="match status" value="1"/>
</dbReference>
<comment type="caution">
    <text evidence="8">The sequence shown here is derived from an EMBL/GenBank/DDBJ whole genome shotgun (WGS) entry which is preliminary data.</text>
</comment>
<protein>
    <submittedName>
        <fullName evidence="8">ARID domain-containing protein C08B11.3</fullName>
    </submittedName>
</protein>
<dbReference type="SUPFAM" id="SSF46774">
    <property type="entry name" value="ARID-like"/>
    <property type="match status" value="1"/>
</dbReference>
<dbReference type="Gene3D" id="1.10.10.10">
    <property type="entry name" value="Winged helix-like DNA-binding domain superfamily/Winged helix DNA-binding domain"/>
    <property type="match status" value="1"/>
</dbReference>
<dbReference type="STRING" id="6573.A0A210QAZ5"/>
<proteinExistence type="predicted"/>
<evidence type="ECO:0000256" key="4">
    <source>
        <dbReference type="ARBA" id="ARBA00023242"/>
    </source>
</evidence>
<keyword evidence="2" id="KW-0805">Transcription regulation</keyword>
<dbReference type="InterPro" id="IPR013087">
    <property type="entry name" value="Znf_C2H2_type"/>
</dbReference>
<feature type="region of interest" description="Disordered" evidence="5">
    <location>
        <begin position="1758"/>
        <end position="1797"/>
    </location>
</feature>
<dbReference type="InterPro" id="IPR036388">
    <property type="entry name" value="WH-like_DNA-bd_sf"/>
</dbReference>
<feature type="compositionally biased region" description="Low complexity" evidence="5">
    <location>
        <begin position="1860"/>
        <end position="1879"/>
    </location>
</feature>
<evidence type="ECO:0000256" key="1">
    <source>
        <dbReference type="ARBA" id="ARBA00022853"/>
    </source>
</evidence>
<evidence type="ECO:0000313" key="9">
    <source>
        <dbReference type="Proteomes" id="UP000242188"/>
    </source>
</evidence>
<evidence type="ECO:0000256" key="5">
    <source>
        <dbReference type="SAM" id="MobiDB-lite"/>
    </source>
</evidence>
<dbReference type="SUPFAM" id="SSF48371">
    <property type="entry name" value="ARM repeat"/>
    <property type="match status" value="1"/>
</dbReference>
<organism evidence="8 9">
    <name type="scientific">Mizuhopecten yessoensis</name>
    <name type="common">Japanese scallop</name>
    <name type="synonym">Patinopecten yessoensis</name>
    <dbReference type="NCBI Taxonomy" id="6573"/>
    <lineage>
        <taxon>Eukaryota</taxon>
        <taxon>Metazoa</taxon>
        <taxon>Spiralia</taxon>
        <taxon>Lophotrochozoa</taxon>
        <taxon>Mollusca</taxon>
        <taxon>Bivalvia</taxon>
        <taxon>Autobranchia</taxon>
        <taxon>Pteriomorphia</taxon>
        <taxon>Pectinida</taxon>
        <taxon>Pectinoidea</taxon>
        <taxon>Pectinidae</taxon>
        <taxon>Mizuhopecten</taxon>
    </lineage>
</organism>
<dbReference type="Gene3D" id="1.25.10.10">
    <property type="entry name" value="Leucine-rich Repeat Variant"/>
    <property type="match status" value="1"/>
</dbReference>
<dbReference type="PROSITE" id="PS51011">
    <property type="entry name" value="ARID"/>
    <property type="match status" value="1"/>
</dbReference>
<sequence length="2064" mass="226499">MAGILNKDPFTYQQEQNDFLKELKQFHCNRGTPITRIPRIGGKEVDLYLLYRRVIGFGGWRKVNDEDLWEQIQGDFHVPKCCSNGTQAIKHIYIRHLDKYEKVHFHGQDPDSKYVEDEGDTPARKKVCLPIYGIPSSYNYSQHRVPEPIRQSHGFSTDYVTISDYEKLEKALMSGLPNEVDFVINVCTLLSNEGKHVLRLKKSHHLLNLLMAHIGIFVPGCETLEEVYESNWRKFLHRDFIHFWYDTVKDTEAKKLIITSRNYNRKPLIGEEVLNLGRDRGRHDLEGQRVLQLAVIIRNLSFEEENATFMSSNDLVFRFLMLCIHSSYGCLRPLALDTLGNLAEKMVLIPDKEQTDMVLNLICRCLAAEDKLDVVRGLEILSKLCMKDENDVILEERLDDRIYEDVIRLLGVYDIQIIVHSLEALYQLSEIGEHSATKIAAVKRAVDFLVTLLTIEAQAYGPNSLVGIKVVEYCPPSQSAGEPSAPVSSQPMLPAQRNAPQAAALKQSVPPSCDVESTTCNWLQSAFEIKDGGDSLSQLHLYAEYITFSKKYALPQLLPAQAFLNCVKIVFPKIEMVTFGKDDGSQEIVYKGLVKKLNPPPFAVHCSVKPRSSVVHPSAFPSTASNPYATVDLTQTPTLRQRLMEPPRLSPLQASPSLLPAGGAPTPGKNSAISSSTSMLLSSKIQAHQQSTTSVQQRTPTRPPQQLKQIQPAPSPHLSPSITVTSNHISTPVISSSSTFTSVGSAQLIQSRNVSAPQQQFQPQQVMATGGQNLPVLVIQQVCQSDPTQQGNFPVFVQEPQQKSTETRMIKTLLAKKLRHNQSGPVPICPKMDPSNPMQLLTFTTQQSNVIQEQLQHPYMVSSQGTTAVLPQFDQLSQIQGQVQVSLALDSPQSYQSQSSPSSGSMCIVQSSQLGVSNPTPQQGVTTTHQSRPVKSDRAAKKKKSGNSPSCTKSSSTNSSRSSSPKSFSPKPLATPTLGQIPPSPNPASPNPMDGDLEVCGEIERAKDVVTVGQEAMIERVENKCLDRIKNMQKTITTTPQPSIQNTNIDSGPLLVPHTAVNTSPLSSINDQVLDTGQGRNNMLSDTGQIISSVRSEDQIVNPPTMTSNECGGNSISAMVLPSGPDSAMASATVENQIREQTLFHRNHNMLQQEPQNNFSNILQGKLNGDIGDSEDSMSSDINNANNNHATERNLERTTTNPSITKDFTSEDDNVSQLESVSDMSETARAALNLEASYNDMEMNSIDDCVGEGVEDNFLCDEEAIEKYNNMDDHAEQVLENGGGESLLEGEDGVLHPPRSEDSNLKDLPPKEEAVVKDKLVEDVSAVNGIPEYQEEIIPSPTPEPILTNGVDSEDSCSGIKEDIQSAVEFKECINKFSEKVMPKMNGIMVNHVTNGERDPYEGHSNGIDYELSNDGLMGIGQENGRAEESSDNEEVKHVVIHAGEGDHVVINSQGCLEINGKVTNVENLPTTTAPNSAQDEDSEQVLAIKSILEEASEEEEEGYNNVGGQPACYDLTEEGMSMETEENSVSREPAGDPDEVIIENEMCLKPLGQTDQSQTSDEMTEVPMEETSVDQCPGQDQNRDTNPVLILEPDSCSQPELPMNEDSTDSLPVLPQNSEDNKIDIVEAAVASCDLQPQDGMDDIPCANTMTVGSIVQSIQVMPISIGDMPIGQPLLGQPLLGQPLVGQPALARLPFPTIMDINMANISNDNMFKISTGGVKVETSGNNFIYSRAGGQMDLTGGQLLVYEDDKSRSSSVQVTDVCNSRHVPTPEASRDSELSCDSVASSLTDSSSTDKHSINTAIQGIHMAVAAASTSIRSATTPILTSTSFTPTTGTKKSSHTSRSKSGEKRPKKRNRNTSGSADSRGSSASSTTNTNPPSPEFVCEWANCKRCFENSRSVFAHVCTTHLASDVDGVCLWEGCERLQRKRWSLYTHIQDHHCSELSLKAAKLRRHQAHSSGSTASTKPHTVPALVYPGDAAWQAIRRFTPKPPYPEFVEQREGPVTKHIRLTAALVLRNLARYSSLGRSLIKKHERHINHTAMSALESSNALANCLWEIINQH</sequence>
<dbReference type="PANTHER" id="PTHR22970:SF14">
    <property type="entry name" value="AT-RICH INTERACTIVE DOMAIN-CONTAINING PROTEIN 2"/>
    <property type="match status" value="1"/>
</dbReference>
<dbReference type="PROSITE" id="PS00028">
    <property type="entry name" value="ZINC_FINGER_C2H2_1"/>
    <property type="match status" value="1"/>
</dbReference>